<dbReference type="KEGG" id="eus:EUTSA_v10023103mg"/>
<dbReference type="GO" id="GO:0031640">
    <property type="term" value="P:killing of cells of another organism"/>
    <property type="evidence" value="ECO:0007669"/>
    <property type="project" value="UniProtKB-KW"/>
</dbReference>
<feature type="chain" id="PRO_5004724830" description="Defensin-like domain-containing protein" evidence="6">
    <location>
        <begin position="22"/>
        <end position="79"/>
    </location>
</feature>
<evidence type="ECO:0000256" key="2">
    <source>
        <dbReference type="ARBA" id="ARBA00022529"/>
    </source>
</evidence>
<evidence type="ECO:0000256" key="6">
    <source>
        <dbReference type="SAM" id="SignalP"/>
    </source>
</evidence>
<keyword evidence="2" id="KW-0929">Antimicrobial</keyword>
<dbReference type="AlphaFoldDB" id="V4MEV4"/>
<dbReference type="Proteomes" id="UP000030689">
    <property type="component" value="Unassembled WGS sequence"/>
</dbReference>
<accession>V4MEV4</accession>
<feature type="signal peptide" evidence="6">
    <location>
        <begin position="1"/>
        <end position="21"/>
    </location>
</feature>
<keyword evidence="4" id="KW-0611">Plant defense</keyword>
<evidence type="ECO:0000313" key="8">
    <source>
        <dbReference type="EMBL" id="ESQ51033.1"/>
    </source>
</evidence>
<sequence>MSYTQILVILVLVVILDVSLSTQNTMASEVKATNRHTCFHKCTRSYDMYECNVDCIYSGYNAGECHSLFPTEPKYCCCF</sequence>
<dbReference type="OMA" id="APEHCCC"/>
<gene>
    <name evidence="8" type="ORF">EUTSA_v10023103mg</name>
</gene>
<comment type="similarity">
    <text evidence="1">Belongs to the DEFL family.</text>
</comment>
<feature type="domain" description="Defensin-like" evidence="7">
    <location>
        <begin position="36"/>
        <end position="78"/>
    </location>
</feature>
<name>V4MEV4_EUTSA</name>
<evidence type="ECO:0000256" key="3">
    <source>
        <dbReference type="ARBA" id="ARBA00022577"/>
    </source>
</evidence>
<dbReference type="InterPro" id="IPR056373">
    <property type="entry name" value="Defensin-like_dom"/>
</dbReference>
<keyword evidence="3" id="KW-0295">Fungicide</keyword>
<reference evidence="8 9" key="1">
    <citation type="journal article" date="2013" name="Front. Plant Sci.">
        <title>The Reference Genome of the Halophytic Plant Eutrema salsugineum.</title>
        <authorList>
            <person name="Yang R."/>
            <person name="Jarvis D.E."/>
            <person name="Chen H."/>
            <person name="Beilstein M.A."/>
            <person name="Grimwood J."/>
            <person name="Jenkins J."/>
            <person name="Shu S."/>
            <person name="Prochnik S."/>
            <person name="Xin M."/>
            <person name="Ma C."/>
            <person name="Schmutz J."/>
            <person name="Wing R.A."/>
            <person name="Mitchell-Olds T."/>
            <person name="Schumaker K.S."/>
            <person name="Wang X."/>
        </authorList>
    </citation>
    <scope>NUCLEOTIDE SEQUENCE [LARGE SCALE GENOMIC DNA]</scope>
</reference>
<dbReference type="Pfam" id="PF24552">
    <property type="entry name" value="Defensin"/>
    <property type="match status" value="1"/>
</dbReference>
<dbReference type="STRING" id="72664.V4MEV4"/>
<evidence type="ECO:0000256" key="5">
    <source>
        <dbReference type="ARBA" id="ARBA00023157"/>
    </source>
</evidence>
<protein>
    <recommendedName>
        <fullName evidence="7">Defensin-like domain-containing protein</fullName>
    </recommendedName>
</protein>
<evidence type="ECO:0000259" key="7">
    <source>
        <dbReference type="Pfam" id="PF24552"/>
    </source>
</evidence>
<organism evidence="8 9">
    <name type="scientific">Eutrema salsugineum</name>
    <name type="common">Saltwater cress</name>
    <name type="synonym">Sisymbrium salsugineum</name>
    <dbReference type="NCBI Taxonomy" id="72664"/>
    <lineage>
        <taxon>Eukaryota</taxon>
        <taxon>Viridiplantae</taxon>
        <taxon>Streptophyta</taxon>
        <taxon>Embryophyta</taxon>
        <taxon>Tracheophyta</taxon>
        <taxon>Spermatophyta</taxon>
        <taxon>Magnoliopsida</taxon>
        <taxon>eudicotyledons</taxon>
        <taxon>Gunneridae</taxon>
        <taxon>Pentapetalae</taxon>
        <taxon>rosids</taxon>
        <taxon>malvids</taxon>
        <taxon>Brassicales</taxon>
        <taxon>Brassicaceae</taxon>
        <taxon>Eutremeae</taxon>
        <taxon>Eutrema</taxon>
    </lineage>
</organism>
<evidence type="ECO:0000256" key="4">
    <source>
        <dbReference type="ARBA" id="ARBA00022821"/>
    </source>
</evidence>
<evidence type="ECO:0000256" key="1">
    <source>
        <dbReference type="ARBA" id="ARBA00006722"/>
    </source>
</evidence>
<dbReference type="Gramene" id="ESQ51033">
    <property type="protein sequence ID" value="ESQ51033"/>
    <property type="gene ID" value="EUTSA_v10023103mg"/>
</dbReference>
<dbReference type="EMBL" id="KI517392">
    <property type="protein sequence ID" value="ESQ51033.1"/>
    <property type="molecule type" value="Genomic_DNA"/>
</dbReference>
<dbReference type="GO" id="GO:0050832">
    <property type="term" value="P:defense response to fungus"/>
    <property type="evidence" value="ECO:0007669"/>
    <property type="project" value="UniProtKB-KW"/>
</dbReference>
<keyword evidence="6" id="KW-0732">Signal</keyword>
<keyword evidence="9" id="KW-1185">Reference proteome</keyword>
<proteinExistence type="inferred from homology"/>
<evidence type="ECO:0000313" key="9">
    <source>
        <dbReference type="Proteomes" id="UP000030689"/>
    </source>
</evidence>
<keyword evidence="5" id="KW-1015">Disulfide bond</keyword>